<dbReference type="OrthoDB" id="9789960at2"/>
<dbReference type="PANTHER" id="PTHR46313:SF3">
    <property type="entry name" value="PROLYCOPENE ISOMERASE, CHLOROPLASTIC"/>
    <property type="match status" value="1"/>
</dbReference>
<evidence type="ECO:0000313" key="3">
    <source>
        <dbReference type="Proteomes" id="UP000242310"/>
    </source>
</evidence>
<reference evidence="2 3" key="1">
    <citation type="submission" date="2018-03" db="EMBL/GenBank/DDBJ databases">
        <title>Genomic Encyclopedia of Type Strains, Phase III (KMG-III): the genomes of soil and plant-associated and newly described type strains.</title>
        <authorList>
            <person name="Whitman W."/>
        </authorList>
    </citation>
    <scope>NUCLEOTIDE SEQUENCE [LARGE SCALE GENOMIC DNA]</scope>
    <source>
        <strain evidence="2 3">CGMCC 1.07653</strain>
    </source>
</reference>
<accession>A0A2P8HX81</accession>
<organism evidence="2 3">
    <name type="scientific">Salsuginibacillus halophilus</name>
    <dbReference type="NCBI Taxonomy" id="517424"/>
    <lineage>
        <taxon>Bacteria</taxon>
        <taxon>Bacillati</taxon>
        <taxon>Bacillota</taxon>
        <taxon>Bacilli</taxon>
        <taxon>Bacillales</taxon>
        <taxon>Bacillaceae</taxon>
        <taxon>Salsuginibacillus</taxon>
    </lineage>
</organism>
<sequence length="497" mass="54699">MKFDTVVIGAGIGGLTCASLLTKTGRSVGLFEASGALGGCAGAFSRGAFAYPVGATLGLGFQPNGVHQRLMHVLGREIQSFPVDPVMEVKHPHFTIQVKADREAHVQNLQAYFPEISSGIASFYAYVFQIGSTIKQMMQHFPRFPMKNMEDVKRWLRGSSWKTRKLVPLLSQTVYSVLKHHGALDPDFIDYLDGQLIDSMQTDTRHCSALFGLYALDVYHSGSHYVYGGLSQIAETLGDVIESGGNSIYKHEPVHSVTKSRDGFTLQTEDGRSIQARQVILNVPVQSLCDLLDAALFTKLTVKWRQKASQAIWSSCTMYGAIDETYLRNTSLYTQHITVPGGKTNGEHFFLSISSRDDETRAPAGLRSFTISTHTNPRSWIENNDQKSQIEETIYTQLQAKQPEVYEGIQHAFSASPKTWEAFTRRPSGMVGGFPVTRSEAVRGALSVQTPVKGLYMCGDSVFPGASTMGVTYSGIHAFEAVTGLSFTAMEELLYDL</sequence>
<comment type="caution">
    <text evidence="2">The sequence shown here is derived from an EMBL/GenBank/DDBJ whole genome shotgun (WGS) entry which is preliminary data.</text>
</comment>
<dbReference type="InterPro" id="IPR036188">
    <property type="entry name" value="FAD/NAD-bd_sf"/>
</dbReference>
<dbReference type="PANTHER" id="PTHR46313">
    <property type="match status" value="1"/>
</dbReference>
<feature type="domain" description="Amine oxidase" evidence="1">
    <location>
        <begin position="12"/>
        <end position="478"/>
    </location>
</feature>
<dbReference type="GO" id="GO:0016116">
    <property type="term" value="P:carotenoid metabolic process"/>
    <property type="evidence" value="ECO:0007669"/>
    <property type="project" value="InterPro"/>
</dbReference>
<dbReference type="Pfam" id="PF01593">
    <property type="entry name" value="Amino_oxidase"/>
    <property type="match status" value="1"/>
</dbReference>
<dbReference type="Gene3D" id="3.50.50.60">
    <property type="entry name" value="FAD/NAD(P)-binding domain"/>
    <property type="match status" value="2"/>
</dbReference>
<evidence type="ECO:0000259" key="1">
    <source>
        <dbReference type="Pfam" id="PF01593"/>
    </source>
</evidence>
<gene>
    <name evidence="2" type="ORF">B0H94_10270</name>
</gene>
<protein>
    <submittedName>
        <fullName evidence="2">C-3',4' desaturase CrtD</fullName>
    </submittedName>
</protein>
<dbReference type="InterPro" id="IPR045892">
    <property type="entry name" value="CrtISO-like"/>
</dbReference>
<dbReference type="SUPFAM" id="SSF51905">
    <property type="entry name" value="FAD/NAD(P)-binding domain"/>
    <property type="match status" value="1"/>
</dbReference>
<dbReference type="EMBL" id="PYAV01000002">
    <property type="protein sequence ID" value="PSL50794.1"/>
    <property type="molecule type" value="Genomic_DNA"/>
</dbReference>
<evidence type="ECO:0000313" key="2">
    <source>
        <dbReference type="EMBL" id="PSL50794.1"/>
    </source>
</evidence>
<dbReference type="GO" id="GO:0016491">
    <property type="term" value="F:oxidoreductase activity"/>
    <property type="evidence" value="ECO:0007669"/>
    <property type="project" value="InterPro"/>
</dbReference>
<dbReference type="Proteomes" id="UP000242310">
    <property type="component" value="Unassembled WGS sequence"/>
</dbReference>
<dbReference type="InterPro" id="IPR002937">
    <property type="entry name" value="Amino_oxidase"/>
</dbReference>
<proteinExistence type="predicted"/>
<keyword evidence="3" id="KW-1185">Reference proteome</keyword>
<name>A0A2P8HX81_9BACI</name>
<dbReference type="AlphaFoldDB" id="A0A2P8HX81"/>
<dbReference type="RefSeq" id="WP_106587520.1">
    <property type="nucleotide sequence ID" value="NZ_PYAV01000002.1"/>
</dbReference>